<dbReference type="CDD" id="cd03789">
    <property type="entry name" value="GT9_LPS_heptosyltransferase"/>
    <property type="match status" value="1"/>
</dbReference>
<dbReference type="AlphaFoldDB" id="A0A3B0WRX5"/>
<gene>
    <name evidence="3" type="ORF">MNBD_GAMMA06-1420</name>
</gene>
<proteinExistence type="predicted"/>
<organism evidence="3">
    <name type="scientific">hydrothermal vent metagenome</name>
    <dbReference type="NCBI Taxonomy" id="652676"/>
    <lineage>
        <taxon>unclassified sequences</taxon>
        <taxon>metagenomes</taxon>
        <taxon>ecological metagenomes</taxon>
    </lineage>
</organism>
<dbReference type="PANTHER" id="PTHR30160">
    <property type="entry name" value="TETRAACYLDISACCHARIDE 4'-KINASE-RELATED"/>
    <property type="match status" value="1"/>
</dbReference>
<dbReference type="PANTHER" id="PTHR30160:SF21">
    <property type="entry name" value="LIPOPOLYSACCHARIDE CORE HEPTOSYLTRANSFERASE OPSX"/>
    <property type="match status" value="1"/>
</dbReference>
<dbReference type="GO" id="GO:0009244">
    <property type="term" value="P:lipopolysaccharide core region biosynthetic process"/>
    <property type="evidence" value="ECO:0007669"/>
    <property type="project" value="TreeGrafter"/>
</dbReference>
<accession>A0A3B0WRX5</accession>
<evidence type="ECO:0000256" key="2">
    <source>
        <dbReference type="ARBA" id="ARBA00022679"/>
    </source>
</evidence>
<name>A0A3B0WRX5_9ZZZZ</name>
<dbReference type="EMBL" id="UOFD01000067">
    <property type="protein sequence ID" value="VAW53832.1"/>
    <property type="molecule type" value="Genomic_DNA"/>
</dbReference>
<dbReference type="GO" id="GO:0005829">
    <property type="term" value="C:cytosol"/>
    <property type="evidence" value="ECO:0007669"/>
    <property type="project" value="TreeGrafter"/>
</dbReference>
<keyword evidence="2 3" id="KW-0808">Transferase</keyword>
<reference evidence="3" key="1">
    <citation type="submission" date="2018-06" db="EMBL/GenBank/DDBJ databases">
        <authorList>
            <person name="Zhirakovskaya E."/>
        </authorList>
    </citation>
    <scope>NUCLEOTIDE SEQUENCE</scope>
</reference>
<dbReference type="Pfam" id="PF01075">
    <property type="entry name" value="Glyco_transf_9"/>
    <property type="match status" value="1"/>
</dbReference>
<evidence type="ECO:0000256" key="1">
    <source>
        <dbReference type="ARBA" id="ARBA00022676"/>
    </source>
</evidence>
<dbReference type="SUPFAM" id="SSF53756">
    <property type="entry name" value="UDP-Glycosyltransferase/glycogen phosphorylase"/>
    <property type="match status" value="1"/>
</dbReference>
<dbReference type="Gene3D" id="3.40.50.2000">
    <property type="entry name" value="Glycogen Phosphorylase B"/>
    <property type="match status" value="2"/>
</dbReference>
<dbReference type="GO" id="GO:0008713">
    <property type="term" value="F:ADP-heptose-lipopolysaccharide heptosyltransferase activity"/>
    <property type="evidence" value="ECO:0007669"/>
    <property type="project" value="TreeGrafter"/>
</dbReference>
<evidence type="ECO:0000313" key="3">
    <source>
        <dbReference type="EMBL" id="VAW53832.1"/>
    </source>
</evidence>
<sequence>MTPAQTFSRANPPETLCLLRLSALGDITHVLPTLRTLQKHWPTTKITWIIGKSEYQLVKAIDNVNFIIFDKSAGRSSYLQLKKQIKQHLNSNAFADNTFDILLHMQLSVRASIASLFIPAKIKLGFDKERAKDLQSIFCSQKIIPKSTRQHVLDSFLEFPGYFGLEPEMRWQLPVAQSAIESIEKQLPANKKIFIINPCAVAKSKNWRNWTNEGYAAIADFVAEQHDMQVVLTGGNSQLEKNTAKQIIRLCKTAKPLNLIAKTNIDELTAILHLANIVLAPDTGPVHIASALDIDTIGLYASTNPDRAGPYNHQQYVVNKYPQALLKYNNKTVGDARWGERIKTAECMALITVDDVKQQINKIIEKQS</sequence>
<dbReference type="InterPro" id="IPR051199">
    <property type="entry name" value="LPS_LOS_Heptosyltrfase"/>
</dbReference>
<dbReference type="InterPro" id="IPR002201">
    <property type="entry name" value="Glyco_trans_9"/>
</dbReference>
<protein>
    <submittedName>
        <fullName evidence="3">ADP-heptose--lipooligosaccharide heptosyltransferase II</fullName>
    </submittedName>
</protein>
<keyword evidence="1" id="KW-0328">Glycosyltransferase</keyword>